<protein>
    <recommendedName>
        <fullName evidence="2">precorrin-2 dehydrogenase</fullName>
        <ecNumber evidence="2">1.3.1.76</ecNumber>
    </recommendedName>
</protein>
<dbReference type="GO" id="GO:0004325">
    <property type="term" value="F:ferrochelatase activity"/>
    <property type="evidence" value="ECO:0007669"/>
    <property type="project" value="InterPro"/>
</dbReference>
<dbReference type="InterPro" id="IPR036291">
    <property type="entry name" value="NAD(P)-bd_dom_sf"/>
</dbReference>
<dbReference type="GO" id="GO:0019354">
    <property type="term" value="P:siroheme biosynthetic process"/>
    <property type="evidence" value="ECO:0007669"/>
    <property type="project" value="UniProtKB-UniPathway"/>
</dbReference>
<dbReference type="InterPro" id="IPR028161">
    <property type="entry name" value="Met8-like"/>
</dbReference>
<keyword evidence="3 7" id="KW-0560">Oxidoreductase</keyword>
<evidence type="ECO:0000256" key="6">
    <source>
        <dbReference type="ARBA" id="ARBA00047561"/>
    </source>
</evidence>
<dbReference type="OrthoDB" id="9773765at2"/>
<dbReference type="SUPFAM" id="SSF51735">
    <property type="entry name" value="NAD(P)-binding Rossmann-fold domains"/>
    <property type="match status" value="1"/>
</dbReference>
<organism evidence="7 8">
    <name type="scientific">Mucispirillum schaedleri ASF457</name>
    <dbReference type="NCBI Taxonomy" id="1379858"/>
    <lineage>
        <taxon>Bacteria</taxon>
        <taxon>Pseudomonadati</taxon>
        <taxon>Deferribacterota</taxon>
        <taxon>Deferribacteres</taxon>
        <taxon>Deferribacterales</taxon>
        <taxon>Mucispirillaceae</taxon>
        <taxon>Mucispirillum</taxon>
    </lineage>
</organism>
<evidence type="ECO:0000256" key="4">
    <source>
        <dbReference type="ARBA" id="ARBA00023027"/>
    </source>
</evidence>
<comment type="catalytic activity">
    <reaction evidence="6">
        <text>precorrin-2 + NAD(+) = sirohydrochlorin + NADH + 2 H(+)</text>
        <dbReference type="Rhea" id="RHEA:15613"/>
        <dbReference type="ChEBI" id="CHEBI:15378"/>
        <dbReference type="ChEBI" id="CHEBI:57540"/>
        <dbReference type="ChEBI" id="CHEBI:57945"/>
        <dbReference type="ChEBI" id="CHEBI:58351"/>
        <dbReference type="ChEBI" id="CHEBI:58827"/>
        <dbReference type="EC" id="1.3.1.76"/>
    </reaction>
</comment>
<proteinExistence type="predicted"/>
<dbReference type="NCBIfam" id="TIGR01470">
    <property type="entry name" value="cysG_Nterm"/>
    <property type="match status" value="1"/>
</dbReference>
<dbReference type="EMBL" id="CP097562">
    <property type="protein sequence ID" value="USF24038.1"/>
    <property type="molecule type" value="Genomic_DNA"/>
</dbReference>
<dbReference type="GO" id="GO:0043115">
    <property type="term" value="F:precorrin-2 dehydrogenase activity"/>
    <property type="evidence" value="ECO:0007669"/>
    <property type="project" value="UniProtKB-EC"/>
</dbReference>
<dbReference type="EC" id="1.3.1.76" evidence="2"/>
<dbReference type="PANTHER" id="PTHR35330:SF1">
    <property type="entry name" value="SIROHEME BIOSYNTHESIS PROTEIN MET8"/>
    <property type="match status" value="1"/>
</dbReference>
<keyword evidence="4" id="KW-0520">NAD</keyword>
<comment type="pathway">
    <text evidence="1">Porphyrin-containing compound metabolism; siroheme biosynthesis; sirohydrochlorin from precorrin-2: step 1/1.</text>
</comment>
<dbReference type="PANTHER" id="PTHR35330">
    <property type="entry name" value="SIROHEME BIOSYNTHESIS PROTEIN MET8"/>
    <property type="match status" value="1"/>
</dbReference>
<reference evidence="7" key="2">
    <citation type="submission" date="2022-05" db="EMBL/GenBank/DDBJ databases">
        <authorList>
            <person name="Proctor A.L."/>
            <person name="Phillips G.J."/>
            <person name="Wannemuehler M.J."/>
        </authorList>
    </citation>
    <scope>NUCLEOTIDE SEQUENCE</scope>
    <source>
        <strain evidence="7">ASF457</strain>
    </source>
</reference>
<evidence type="ECO:0000256" key="2">
    <source>
        <dbReference type="ARBA" id="ARBA00012400"/>
    </source>
</evidence>
<dbReference type="Pfam" id="PF13241">
    <property type="entry name" value="NAD_binding_7"/>
    <property type="match status" value="1"/>
</dbReference>
<evidence type="ECO:0000256" key="3">
    <source>
        <dbReference type="ARBA" id="ARBA00023002"/>
    </source>
</evidence>
<keyword evidence="5" id="KW-0627">Porphyrin biosynthesis</keyword>
<dbReference type="RefSeq" id="WP_023275408.1">
    <property type="nucleotide sequence ID" value="NZ_CP097562.1"/>
</dbReference>
<accession>V2RML5</accession>
<dbReference type="KEGG" id="msch:N508_001113"/>
<evidence type="ECO:0000256" key="1">
    <source>
        <dbReference type="ARBA" id="ARBA00005010"/>
    </source>
</evidence>
<evidence type="ECO:0000313" key="7">
    <source>
        <dbReference type="EMBL" id="USF24038.1"/>
    </source>
</evidence>
<evidence type="ECO:0000256" key="5">
    <source>
        <dbReference type="ARBA" id="ARBA00023244"/>
    </source>
</evidence>
<name>V2RML5_9BACT</name>
<reference evidence="7" key="1">
    <citation type="journal article" date="2014" name="Genome Announc.">
        <title>Draft genome sequences of the altered schaedler flora, a defined bacterial community from gnotobiotic mice.</title>
        <authorList>
            <person name="Wannemuehler M.J."/>
            <person name="Overstreet A.M."/>
            <person name="Ward D.V."/>
            <person name="Phillips G.J."/>
        </authorList>
    </citation>
    <scope>NUCLEOTIDE SEQUENCE</scope>
    <source>
        <strain evidence="7">ASF457</strain>
    </source>
</reference>
<dbReference type="InterPro" id="IPR006367">
    <property type="entry name" value="Sirohaem_synthase_N"/>
</dbReference>
<gene>
    <name evidence="7" type="primary">sirC</name>
    <name evidence="7" type="ORF">N508_001113</name>
</gene>
<dbReference type="Proteomes" id="UP000017429">
    <property type="component" value="Chromosome"/>
</dbReference>
<reference evidence="7" key="3">
    <citation type="submission" date="2022-06" db="EMBL/GenBank/DDBJ databases">
        <title>Resources to Facilitate Use of the Altered Schaedler Flora (ASF) Mouse Model to Study Microbiome Function.</title>
        <authorList>
            <person name="Proctor A."/>
            <person name="Parvinroo S."/>
            <person name="Richie T."/>
            <person name="Jia X."/>
            <person name="Lee S.T.M."/>
            <person name="Karp P.D."/>
            <person name="Paley S."/>
            <person name="Kostic A.D."/>
            <person name="Pierre J.F."/>
            <person name="Wannemuehler M.J."/>
            <person name="Phillips G.J."/>
        </authorList>
    </citation>
    <scope>NUCLEOTIDE SEQUENCE</scope>
    <source>
        <strain evidence="7">ASF457</strain>
    </source>
</reference>
<dbReference type="Gene3D" id="3.40.50.720">
    <property type="entry name" value="NAD(P)-binding Rossmann-like Domain"/>
    <property type="match status" value="1"/>
</dbReference>
<keyword evidence="8" id="KW-1185">Reference proteome</keyword>
<dbReference type="eggNOG" id="COG1648">
    <property type="taxonomic scope" value="Bacteria"/>
</dbReference>
<sequence>MAYFPIFINVENVKVLVIGLGCIAARRINVLKNFGAEITVITKEVKTNVENIDIKIKEFEEDDIKEIYDIVIAATDNNAVNKNIIKLAKEKNIKYYNSISDKNDNNFFFPAVIENDEIVCGLTSKNGLNHKIAKQYADILRNTLCVEKKAE</sequence>
<evidence type="ECO:0000313" key="8">
    <source>
        <dbReference type="Proteomes" id="UP000017429"/>
    </source>
</evidence>
<dbReference type="AlphaFoldDB" id="V2RML5"/>